<gene>
    <name evidence="1" type="ORF">TKK_015859</name>
</gene>
<name>A0ABD2W7T6_9HYME</name>
<organism evidence="1 2">
    <name type="scientific">Trichogramma kaykai</name>
    <dbReference type="NCBI Taxonomy" id="54128"/>
    <lineage>
        <taxon>Eukaryota</taxon>
        <taxon>Metazoa</taxon>
        <taxon>Ecdysozoa</taxon>
        <taxon>Arthropoda</taxon>
        <taxon>Hexapoda</taxon>
        <taxon>Insecta</taxon>
        <taxon>Pterygota</taxon>
        <taxon>Neoptera</taxon>
        <taxon>Endopterygota</taxon>
        <taxon>Hymenoptera</taxon>
        <taxon>Apocrita</taxon>
        <taxon>Proctotrupomorpha</taxon>
        <taxon>Chalcidoidea</taxon>
        <taxon>Trichogrammatidae</taxon>
        <taxon>Trichogramma</taxon>
    </lineage>
</organism>
<dbReference type="EMBL" id="JBJJXI010000124">
    <property type="protein sequence ID" value="KAL3388891.1"/>
    <property type="molecule type" value="Genomic_DNA"/>
</dbReference>
<proteinExistence type="predicted"/>
<comment type="caution">
    <text evidence="1">The sequence shown here is derived from an EMBL/GenBank/DDBJ whole genome shotgun (WGS) entry which is preliminary data.</text>
</comment>
<evidence type="ECO:0000313" key="1">
    <source>
        <dbReference type="EMBL" id="KAL3388891.1"/>
    </source>
</evidence>
<keyword evidence="2" id="KW-1185">Reference proteome</keyword>
<reference evidence="1 2" key="1">
    <citation type="journal article" date="2024" name="bioRxiv">
        <title>A reference genome for Trichogramma kaykai: A tiny desert-dwelling parasitoid wasp with competing sex-ratio distorters.</title>
        <authorList>
            <person name="Culotta J."/>
            <person name="Lindsey A.R."/>
        </authorList>
    </citation>
    <scope>NUCLEOTIDE SEQUENCE [LARGE SCALE GENOMIC DNA]</scope>
    <source>
        <strain evidence="1 2">KSX58</strain>
    </source>
</reference>
<sequence length="151" mass="16575">MCKFDIRNARSFSESSPNLSSVHARFTKYAPGHSYRHTRTRASAVRVCMCSLYVLRAPLPPRARVAFYERGERHAQVRDRERREIESKGLLKVAAAAAAAAHGAISPSATATAPIHYTYIGILAHAQMHIRARPGRARGLGVTDVYNSSSG</sequence>
<accession>A0ABD2W7T6</accession>
<dbReference type="Proteomes" id="UP001627154">
    <property type="component" value="Unassembled WGS sequence"/>
</dbReference>
<dbReference type="AlphaFoldDB" id="A0ABD2W7T6"/>
<protein>
    <submittedName>
        <fullName evidence="1">Uncharacterized protein</fullName>
    </submittedName>
</protein>
<evidence type="ECO:0000313" key="2">
    <source>
        <dbReference type="Proteomes" id="UP001627154"/>
    </source>
</evidence>